<keyword evidence="2" id="KW-0812">Transmembrane</keyword>
<keyword evidence="2" id="KW-1133">Transmembrane helix</keyword>
<accession>A0A0D9QN69</accession>
<feature type="transmembrane region" description="Helical" evidence="2">
    <location>
        <begin position="151"/>
        <end position="173"/>
    </location>
</feature>
<gene>
    <name evidence="3" type="ORF">AK88_02174</name>
</gene>
<feature type="compositionally biased region" description="Basic and acidic residues" evidence="1">
    <location>
        <begin position="191"/>
        <end position="202"/>
    </location>
</feature>
<feature type="compositionally biased region" description="Basic and acidic residues" evidence="1">
    <location>
        <begin position="212"/>
        <end position="226"/>
    </location>
</feature>
<dbReference type="EMBL" id="KQ001664">
    <property type="protein sequence ID" value="KJP88227.1"/>
    <property type="molecule type" value="Genomic_DNA"/>
</dbReference>
<dbReference type="VEuPathDB" id="PlasmoDB:AK88_02174"/>
<dbReference type="AlphaFoldDB" id="A0A0D9QN69"/>
<protein>
    <submittedName>
        <fullName evidence="3">Uncharacterized protein</fullName>
    </submittedName>
</protein>
<evidence type="ECO:0000256" key="2">
    <source>
        <dbReference type="SAM" id="Phobius"/>
    </source>
</evidence>
<evidence type="ECO:0000313" key="3">
    <source>
        <dbReference type="EMBL" id="KJP88227.1"/>
    </source>
</evidence>
<proteinExistence type="predicted"/>
<evidence type="ECO:0000256" key="1">
    <source>
        <dbReference type="SAM" id="MobiDB-lite"/>
    </source>
</evidence>
<feature type="region of interest" description="Disordered" evidence="1">
    <location>
        <begin position="191"/>
        <end position="240"/>
    </location>
</feature>
<organism evidence="3 4">
    <name type="scientific">Plasmodium fragile</name>
    <dbReference type="NCBI Taxonomy" id="5857"/>
    <lineage>
        <taxon>Eukaryota</taxon>
        <taxon>Sar</taxon>
        <taxon>Alveolata</taxon>
        <taxon>Apicomplexa</taxon>
        <taxon>Aconoidasida</taxon>
        <taxon>Haemosporida</taxon>
        <taxon>Plasmodiidae</taxon>
        <taxon>Plasmodium</taxon>
        <taxon>Plasmodium (Plasmodium)</taxon>
    </lineage>
</organism>
<dbReference type="Proteomes" id="UP000054561">
    <property type="component" value="Unassembled WGS sequence"/>
</dbReference>
<dbReference type="RefSeq" id="XP_012335231.1">
    <property type="nucleotide sequence ID" value="XM_012479808.1"/>
</dbReference>
<evidence type="ECO:0000313" key="4">
    <source>
        <dbReference type="Proteomes" id="UP000054561"/>
    </source>
</evidence>
<name>A0A0D9QN69_PLAFR</name>
<feature type="transmembrane region" description="Helical" evidence="2">
    <location>
        <begin position="114"/>
        <end position="139"/>
    </location>
</feature>
<dbReference type="GeneID" id="24267488"/>
<feature type="compositionally biased region" description="Basic residues" evidence="1">
    <location>
        <begin position="227"/>
        <end position="240"/>
    </location>
</feature>
<keyword evidence="4" id="KW-1185">Reference proteome</keyword>
<sequence length="240" mass="25939">MMFLASTLGTSSGDGTSQYGTDVGTAAASTIATTGVSLSDGTDAGKQGTRSFYDCHASGAPKNRVFVDMLRKFKPRDKVKEPRPIKSKPQGGTAQNKLKELWQKLKRCKMGRKAWIKLILVATVLCPVLASVVQASAMALGVTAEPVVGVIAMYGSPMLFALIYGCVLLCFWCSKKGKCIVNRICTDETRTETEKNEGEVNKNPEAPNEAGESEKQGGPERQEARGKLKVPWKLKLPKKP</sequence>
<keyword evidence="2" id="KW-0472">Membrane</keyword>
<reference evidence="3 4" key="1">
    <citation type="submission" date="2014-03" db="EMBL/GenBank/DDBJ databases">
        <title>The Genome Sequence of Plasmodium fragile nilgiri.</title>
        <authorList>
            <consortium name="The Broad Institute Genomics Platform"/>
            <consortium name="The Broad Institute Genome Sequencing Center for Infectious Disease"/>
            <person name="Neafsey D."/>
            <person name="Duraisingh M."/>
            <person name="Young S.K."/>
            <person name="Zeng Q."/>
            <person name="Gargeya S."/>
            <person name="Abouelleil A."/>
            <person name="Alvarado L."/>
            <person name="Chapman S.B."/>
            <person name="Gainer-Dewar J."/>
            <person name="Goldberg J."/>
            <person name="Griggs A."/>
            <person name="Gujja S."/>
            <person name="Hansen M."/>
            <person name="Howarth C."/>
            <person name="Imamovic A."/>
            <person name="Larimer J."/>
            <person name="Pearson M."/>
            <person name="Poon T.W."/>
            <person name="Priest M."/>
            <person name="Roberts A."/>
            <person name="Saif S."/>
            <person name="Shea T."/>
            <person name="Sykes S."/>
            <person name="Wortman J."/>
            <person name="Nusbaum C."/>
            <person name="Birren B."/>
        </authorList>
    </citation>
    <scope>NUCLEOTIDE SEQUENCE [LARGE SCALE GENOMIC DNA]</scope>
    <source>
        <strain evidence="4">nilgiri</strain>
    </source>
</reference>